<evidence type="ECO:0000256" key="10">
    <source>
        <dbReference type="ARBA" id="ARBA00023125"/>
    </source>
</evidence>
<dbReference type="GO" id="GO:0043565">
    <property type="term" value="F:sequence-specific DNA binding"/>
    <property type="evidence" value="ECO:0007669"/>
    <property type="project" value="InterPro"/>
</dbReference>
<keyword evidence="13" id="KW-0535">Nitrogen fixation</keyword>
<name>A0A0J7Y7S8_9SPHN</name>
<dbReference type="CDD" id="cd00009">
    <property type="entry name" value="AAA"/>
    <property type="match status" value="1"/>
</dbReference>
<keyword evidence="4" id="KW-0678">Repressor</keyword>
<dbReference type="InterPro" id="IPR001789">
    <property type="entry name" value="Sig_transdc_resp-reg_receiver"/>
</dbReference>
<evidence type="ECO:0000256" key="1">
    <source>
        <dbReference type="ARBA" id="ARBA00004496"/>
    </source>
</evidence>
<keyword evidence="10" id="KW-0238">DNA-binding</keyword>
<dbReference type="PROSITE" id="PS50110">
    <property type="entry name" value="RESPONSE_REGULATORY"/>
    <property type="match status" value="1"/>
</dbReference>
<dbReference type="PATRIC" id="fig|1114963.3.peg.751"/>
<evidence type="ECO:0000256" key="2">
    <source>
        <dbReference type="ARBA" id="ARBA00019059"/>
    </source>
</evidence>
<comment type="subcellular location">
    <subcellularLocation>
        <location evidence="1">Cytoplasm</location>
    </subcellularLocation>
</comment>
<evidence type="ECO:0000256" key="17">
    <source>
        <dbReference type="PROSITE-ProRule" id="PRU00169"/>
    </source>
</evidence>
<dbReference type="InterPro" id="IPR011006">
    <property type="entry name" value="CheY-like_superfamily"/>
</dbReference>
<dbReference type="PROSITE" id="PS50045">
    <property type="entry name" value="SIGMA54_INTERACT_4"/>
    <property type="match status" value="1"/>
</dbReference>
<dbReference type="GO" id="GO:0005524">
    <property type="term" value="F:ATP binding"/>
    <property type="evidence" value="ECO:0007669"/>
    <property type="project" value="UniProtKB-KW"/>
</dbReference>
<dbReference type="FunFam" id="3.40.50.300:FF:000006">
    <property type="entry name" value="DNA-binding transcriptional regulator NtrC"/>
    <property type="match status" value="1"/>
</dbReference>
<evidence type="ECO:0000256" key="4">
    <source>
        <dbReference type="ARBA" id="ARBA00022491"/>
    </source>
</evidence>
<dbReference type="PANTHER" id="PTHR32071">
    <property type="entry name" value="TRANSCRIPTIONAL REGULATORY PROTEIN"/>
    <property type="match status" value="1"/>
</dbReference>
<dbReference type="InterPro" id="IPR025662">
    <property type="entry name" value="Sigma_54_int_dom_ATP-bd_1"/>
</dbReference>
<dbReference type="PRINTS" id="PR01590">
    <property type="entry name" value="HTHFIS"/>
</dbReference>
<dbReference type="AlphaFoldDB" id="A0A0J7Y7S8"/>
<evidence type="ECO:0000256" key="6">
    <source>
        <dbReference type="ARBA" id="ARBA00022741"/>
    </source>
</evidence>
<dbReference type="SMART" id="SM00448">
    <property type="entry name" value="REC"/>
    <property type="match status" value="1"/>
</dbReference>
<keyword evidence="21" id="KW-1185">Reference proteome</keyword>
<feature type="domain" description="Response regulatory" evidence="19">
    <location>
        <begin position="7"/>
        <end position="121"/>
    </location>
</feature>
<evidence type="ECO:0000256" key="14">
    <source>
        <dbReference type="ARBA" id="ARBA00029881"/>
    </source>
</evidence>
<evidence type="ECO:0000256" key="16">
    <source>
        <dbReference type="ARBA" id="ARBA00043886"/>
    </source>
</evidence>
<organism evidence="20 21">
    <name type="scientific">Novosphingobium barchaimii LL02</name>
    <dbReference type="NCBI Taxonomy" id="1114963"/>
    <lineage>
        <taxon>Bacteria</taxon>
        <taxon>Pseudomonadati</taxon>
        <taxon>Pseudomonadota</taxon>
        <taxon>Alphaproteobacteria</taxon>
        <taxon>Sphingomonadales</taxon>
        <taxon>Sphingomonadaceae</taxon>
        <taxon>Novosphingobium</taxon>
    </lineage>
</organism>
<evidence type="ECO:0000259" key="18">
    <source>
        <dbReference type="PROSITE" id="PS50045"/>
    </source>
</evidence>
<accession>A0A0J7Y7S8</accession>
<proteinExistence type="predicted"/>
<dbReference type="Gene3D" id="3.40.50.300">
    <property type="entry name" value="P-loop containing nucleotide triphosphate hydrolases"/>
    <property type="match status" value="1"/>
</dbReference>
<keyword evidence="11" id="KW-0010">Activator</keyword>
<dbReference type="Gene3D" id="1.10.10.60">
    <property type="entry name" value="Homeodomain-like"/>
    <property type="match status" value="1"/>
</dbReference>
<evidence type="ECO:0000256" key="7">
    <source>
        <dbReference type="ARBA" id="ARBA00022840"/>
    </source>
</evidence>
<dbReference type="GO" id="GO:0005737">
    <property type="term" value="C:cytoplasm"/>
    <property type="evidence" value="ECO:0007669"/>
    <property type="project" value="UniProtKB-SubCell"/>
</dbReference>
<dbReference type="InterPro" id="IPR027417">
    <property type="entry name" value="P-loop_NTPase"/>
</dbReference>
<dbReference type="GO" id="GO:0000160">
    <property type="term" value="P:phosphorelay signal transduction system"/>
    <property type="evidence" value="ECO:0007669"/>
    <property type="project" value="UniProtKB-KW"/>
</dbReference>
<gene>
    <name evidence="20" type="ORF">V474_09255</name>
</gene>
<evidence type="ECO:0000256" key="11">
    <source>
        <dbReference type="ARBA" id="ARBA00023159"/>
    </source>
</evidence>
<keyword evidence="9" id="KW-0805">Transcription regulation</keyword>
<dbReference type="Pfam" id="PF02954">
    <property type="entry name" value="HTH_8"/>
    <property type="match status" value="1"/>
</dbReference>
<dbReference type="Pfam" id="PF00072">
    <property type="entry name" value="Response_reg"/>
    <property type="match status" value="1"/>
</dbReference>
<dbReference type="Gene3D" id="1.10.8.60">
    <property type="match status" value="1"/>
</dbReference>
<dbReference type="GO" id="GO:0006355">
    <property type="term" value="P:regulation of DNA-templated transcription"/>
    <property type="evidence" value="ECO:0007669"/>
    <property type="project" value="InterPro"/>
</dbReference>
<keyword evidence="7" id="KW-0067">ATP-binding</keyword>
<comment type="caution">
    <text evidence="20">The sequence shown here is derived from an EMBL/GenBank/DDBJ whole genome shotgun (WGS) entry which is preliminary data.</text>
</comment>
<dbReference type="Pfam" id="PF00158">
    <property type="entry name" value="Sigma54_activat"/>
    <property type="match status" value="1"/>
</dbReference>
<sequence length="489" mass="53501">MMPHSQHVLLLEDDMSIAIVITAALEDEGFAVVHCQTIAERDRQLADHSFAAFVTDVMLPDGDGIETIDRVRVLHPDMPIVILSAQNTLDTAVRATDTGAFEYFPKPFDIDELARTVRQAAGATHSPLEGEEPVADGLPLVGRSTAMQSVFRMITRVLRNDLTVLILGESGTGKELVAEAIHQLGNRRGGPFIAVNTAAIPAELIESELFGHEKGAFTGAVARHVGKFEQAAGGTLFLDEIGDMPMQAQTRLLRALQSGSVRRVGGRDEIQLDTRIVAATNKDLEPEIAAGRFREDLYYRLNVVPIHMPPLRDRRDDIDVLARHFLQHAANEGLPRRQLTAEAAELLSRQPWRGNVRELKNFIYRMALLAREDLIDVDQVVPLLTPEPSATASGMGEGVDQGEPMNGHAHGPGDIAVAVAQWLSATRPASGTIYDSAMAAFERPLFAEVLKETAGNQLRAAQALGINRNTLRKRLGELSLDPEEFTRRP</sequence>
<dbReference type="InterPro" id="IPR009057">
    <property type="entry name" value="Homeodomain-like_sf"/>
</dbReference>
<dbReference type="InterPro" id="IPR002078">
    <property type="entry name" value="Sigma_54_int"/>
</dbReference>
<keyword evidence="5 17" id="KW-0597">Phosphoprotein</keyword>
<keyword evidence="3" id="KW-0963">Cytoplasm</keyword>
<reference evidence="20 21" key="1">
    <citation type="journal article" date="2015" name="G3 (Bethesda)">
        <title>Insights into Ongoing Evolution of the Hexachlorocyclohexane Catabolic Pathway from Comparative Genomics of Ten Sphingomonadaceae Strains.</title>
        <authorList>
            <person name="Pearce S.L."/>
            <person name="Oakeshott J.G."/>
            <person name="Pandey G."/>
        </authorList>
    </citation>
    <scope>NUCLEOTIDE SEQUENCE [LARGE SCALE GENOMIC DNA]</scope>
    <source>
        <strain evidence="20 21">LL02</strain>
    </source>
</reference>
<dbReference type="Pfam" id="PF25601">
    <property type="entry name" value="AAA_lid_14"/>
    <property type="match status" value="1"/>
</dbReference>
<evidence type="ECO:0000256" key="3">
    <source>
        <dbReference type="ARBA" id="ARBA00022490"/>
    </source>
</evidence>
<evidence type="ECO:0000256" key="9">
    <source>
        <dbReference type="ARBA" id="ARBA00023015"/>
    </source>
</evidence>
<evidence type="ECO:0000256" key="8">
    <source>
        <dbReference type="ARBA" id="ARBA00023012"/>
    </source>
</evidence>
<evidence type="ECO:0000256" key="15">
    <source>
        <dbReference type="ARBA" id="ARBA00031910"/>
    </source>
</evidence>
<keyword evidence="12" id="KW-0804">Transcription</keyword>
<keyword evidence="6" id="KW-0547">Nucleotide-binding</keyword>
<dbReference type="SUPFAM" id="SSF46689">
    <property type="entry name" value="Homeodomain-like"/>
    <property type="match status" value="1"/>
</dbReference>
<dbReference type="Proteomes" id="UP000052268">
    <property type="component" value="Unassembled WGS sequence"/>
</dbReference>
<dbReference type="Gene3D" id="3.40.50.2300">
    <property type="match status" value="1"/>
</dbReference>
<dbReference type="InterPro" id="IPR003593">
    <property type="entry name" value="AAA+_ATPase"/>
</dbReference>
<evidence type="ECO:0000256" key="12">
    <source>
        <dbReference type="ARBA" id="ARBA00023163"/>
    </source>
</evidence>
<evidence type="ECO:0000313" key="21">
    <source>
        <dbReference type="Proteomes" id="UP000052268"/>
    </source>
</evidence>
<dbReference type="InterPro" id="IPR025943">
    <property type="entry name" value="Sigma_54_int_dom_ATP-bd_2"/>
</dbReference>
<protein>
    <recommendedName>
        <fullName evidence="2">DNA-binding transcriptional regulator NtrC</fullName>
    </recommendedName>
    <alternativeName>
        <fullName evidence="14">Nitrogen regulation protein NR(I)</fullName>
    </alternativeName>
    <alternativeName>
        <fullName evidence="15">Nitrogen regulator I</fullName>
    </alternativeName>
</protein>
<evidence type="ECO:0000313" key="20">
    <source>
        <dbReference type="EMBL" id="KMS59383.1"/>
    </source>
</evidence>
<feature type="modified residue" description="4-aspartylphosphate" evidence="17">
    <location>
        <position position="56"/>
    </location>
</feature>
<dbReference type="InterPro" id="IPR002197">
    <property type="entry name" value="HTH_Fis"/>
</dbReference>
<dbReference type="SMART" id="SM00382">
    <property type="entry name" value="AAA"/>
    <property type="match status" value="1"/>
</dbReference>
<evidence type="ECO:0000256" key="13">
    <source>
        <dbReference type="ARBA" id="ARBA00023231"/>
    </source>
</evidence>
<dbReference type="SUPFAM" id="SSF52172">
    <property type="entry name" value="CheY-like"/>
    <property type="match status" value="1"/>
</dbReference>
<dbReference type="InterPro" id="IPR058031">
    <property type="entry name" value="AAA_lid_NorR"/>
</dbReference>
<dbReference type="SUPFAM" id="SSF52540">
    <property type="entry name" value="P-loop containing nucleoside triphosphate hydrolases"/>
    <property type="match status" value="1"/>
</dbReference>
<evidence type="ECO:0000256" key="5">
    <source>
        <dbReference type="ARBA" id="ARBA00022553"/>
    </source>
</evidence>
<dbReference type="EMBL" id="JACU01000002">
    <property type="protein sequence ID" value="KMS59383.1"/>
    <property type="molecule type" value="Genomic_DNA"/>
</dbReference>
<dbReference type="RefSeq" id="WP_407938310.1">
    <property type="nucleotide sequence ID" value="NZ_KQ130452.1"/>
</dbReference>
<dbReference type="PANTHER" id="PTHR32071:SF95">
    <property type="entry name" value="DNA-BINDING TRANSCRIPTIONAL REGULATOR NTRC"/>
    <property type="match status" value="1"/>
</dbReference>
<dbReference type="PROSITE" id="PS00676">
    <property type="entry name" value="SIGMA54_INTERACT_2"/>
    <property type="match status" value="1"/>
</dbReference>
<evidence type="ECO:0000259" key="19">
    <source>
        <dbReference type="PROSITE" id="PS50110"/>
    </source>
</evidence>
<dbReference type="PROSITE" id="PS00675">
    <property type="entry name" value="SIGMA54_INTERACT_1"/>
    <property type="match status" value="1"/>
</dbReference>
<keyword evidence="8" id="KW-0902">Two-component regulatory system</keyword>
<feature type="domain" description="Sigma-54 factor interaction" evidence="18">
    <location>
        <begin position="140"/>
        <end position="368"/>
    </location>
</feature>
<comment type="function">
    <text evidence="16">Member of the two-component regulatory system NtrB/NtrC, which controls expression of the nitrogen-regulated (ntr) genes in response to nitrogen limitation. Phosphorylated NtrC binds directly to DNA and stimulates the formation of open promoter-sigma54-RNA polymerase complexes.</text>
</comment>